<dbReference type="Gene3D" id="1.20.120.530">
    <property type="entry name" value="GntR ligand-binding domain-like"/>
    <property type="match status" value="1"/>
</dbReference>
<name>A0A939J5Z9_9HYPH</name>
<dbReference type="PRINTS" id="PR00035">
    <property type="entry name" value="HTHGNTR"/>
</dbReference>
<dbReference type="PANTHER" id="PTHR43537">
    <property type="entry name" value="TRANSCRIPTIONAL REGULATOR, GNTR FAMILY"/>
    <property type="match status" value="1"/>
</dbReference>
<dbReference type="InterPro" id="IPR008920">
    <property type="entry name" value="TF_FadR/GntR_C"/>
</dbReference>
<dbReference type="Pfam" id="PF00392">
    <property type="entry name" value="GntR"/>
    <property type="match status" value="1"/>
</dbReference>
<evidence type="ECO:0000259" key="4">
    <source>
        <dbReference type="PROSITE" id="PS50949"/>
    </source>
</evidence>
<dbReference type="InterPro" id="IPR011711">
    <property type="entry name" value="GntR_C"/>
</dbReference>
<feature type="domain" description="HTH gntR-type" evidence="4">
    <location>
        <begin position="9"/>
        <end position="77"/>
    </location>
</feature>
<dbReference type="InterPro" id="IPR036390">
    <property type="entry name" value="WH_DNA-bd_sf"/>
</dbReference>
<proteinExistence type="predicted"/>
<dbReference type="InterPro" id="IPR036388">
    <property type="entry name" value="WH-like_DNA-bd_sf"/>
</dbReference>
<dbReference type="PROSITE" id="PS50949">
    <property type="entry name" value="HTH_GNTR"/>
    <property type="match status" value="1"/>
</dbReference>
<dbReference type="SMART" id="SM00895">
    <property type="entry name" value="FCD"/>
    <property type="match status" value="1"/>
</dbReference>
<dbReference type="SMART" id="SM00345">
    <property type="entry name" value="HTH_GNTR"/>
    <property type="match status" value="1"/>
</dbReference>
<evidence type="ECO:0000313" key="6">
    <source>
        <dbReference type="Proteomes" id="UP000664096"/>
    </source>
</evidence>
<dbReference type="Pfam" id="PF07729">
    <property type="entry name" value="FCD"/>
    <property type="match status" value="1"/>
</dbReference>
<evidence type="ECO:0000256" key="2">
    <source>
        <dbReference type="ARBA" id="ARBA00023125"/>
    </source>
</evidence>
<keyword evidence="1" id="KW-0805">Transcription regulation</keyword>
<evidence type="ECO:0000313" key="5">
    <source>
        <dbReference type="EMBL" id="MBN9672269.1"/>
    </source>
</evidence>
<sequence>MKDTDKPSQRNSSLALERLRIIVDQLSMEGVKQLPTERELSETIGVGRRAVRRALEVLETEGKIWRRQGAGTFIGSEPAQPEKQILTLHENSNMLEVMEVRLQIEPSLARLAALRATPGDIASMRDLAARVAKAGDMDSRELWDSALHRSIARAAKNTLYLALFDVVDRVRQDAAWRHVREAVRTKDAITLYRSQHVDIIGAIENRDPLKAERAMRAHLLALQERLLYHSETETADAD</sequence>
<reference evidence="5" key="1">
    <citation type="submission" date="2020-12" db="EMBL/GenBank/DDBJ databases">
        <title>Oil enriched cultivation method for isolating marine PHA-producing bacteria.</title>
        <authorList>
            <person name="Zheng W."/>
            <person name="Yu S."/>
            <person name="Huang Y."/>
        </authorList>
    </citation>
    <scope>NUCLEOTIDE SEQUENCE</scope>
    <source>
        <strain evidence="5">SY-2-12</strain>
    </source>
</reference>
<organism evidence="5 6">
    <name type="scientific">Roseibium aggregatum</name>
    <dbReference type="NCBI Taxonomy" id="187304"/>
    <lineage>
        <taxon>Bacteria</taxon>
        <taxon>Pseudomonadati</taxon>
        <taxon>Pseudomonadota</taxon>
        <taxon>Alphaproteobacteria</taxon>
        <taxon>Hyphomicrobiales</taxon>
        <taxon>Stappiaceae</taxon>
        <taxon>Roseibium</taxon>
    </lineage>
</organism>
<dbReference type="SUPFAM" id="SSF46785">
    <property type="entry name" value="Winged helix' DNA-binding domain"/>
    <property type="match status" value="1"/>
</dbReference>
<dbReference type="Proteomes" id="UP000664096">
    <property type="component" value="Unassembled WGS sequence"/>
</dbReference>
<dbReference type="EMBL" id="JAEKJZ010000004">
    <property type="protein sequence ID" value="MBN9672269.1"/>
    <property type="molecule type" value="Genomic_DNA"/>
</dbReference>
<dbReference type="PANTHER" id="PTHR43537:SF5">
    <property type="entry name" value="UXU OPERON TRANSCRIPTIONAL REGULATOR"/>
    <property type="match status" value="1"/>
</dbReference>
<comment type="caution">
    <text evidence="5">The sequence shown here is derived from an EMBL/GenBank/DDBJ whole genome shotgun (WGS) entry which is preliminary data.</text>
</comment>
<dbReference type="AlphaFoldDB" id="A0A939J5Z9"/>
<dbReference type="GO" id="GO:0003700">
    <property type="term" value="F:DNA-binding transcription factor activity"/>
    <property type="evidence" value="ECO:0007669"/>
    <property type="project" value="InterPro"/>
</dbReference>
<evidence type="ECO:0000256" key="3">
    <source>
        <dbReference type="ARBA" id="ARBA00023163"/>
    </source>
</evidence>
<evidence type="ECO:0000256" key="1">
    <source>
        <dbReference type="ARBA" id="ARBA00023015"/>
    </source>
</evidence>
<keyword evidence="2" id="KW-0238">DNA-binding</keyword>
<dbReference type="GO" id="GO:0003677">
    <property type="term" value="F:DNA binding"/>
    <property type="evidence" value="ECO:0007669"/>
    <property type="project" value="UniProtKB-KW"/>
</dbReference>
<accession>A0A939J5Z9</accession>
<dbReference type="Gene3D" id="1.10.10.10">
    <property type="entry name" value="Winged helix-like DNA-binding domain superfamily/Winged helix DNA-binding domain"/>
    <property type="match status" value="1"/>
</dbReference>
<gene>
    <name evidence="5" type="ORF">JF539_18090</name>
</gene>
<dbReference type="RefSeq" id="WP_207142443.1">
    <property type="nucleotide sequence ID" value="NZ_JAEKJZ010000004.1"/>
</dbReference>
<keyword evidence="3" id="KW-0804">Transcription</keyword>
<protein>
    <submittedName>
        <fullName evidence="5">FadR family transcriptional regulator</fullName>
    </submittedName>
</protein>
<dbReference type="SUPFAM" id="SSF48008">
    <property type="entry name" value="GntR ligand-binding domain-like"/>
    <property type="match status" value="1"/>
</dbReference>
<dbReference type="InterPro" id="IPR000524">
    <property type="entry name" value="Tscrpt_reg_HTH_GntR"/>
</dbReference>